<dbReference type="KEGG" id="mpc:Mar181_2907"/>
<evidence type="ECO:0000259" key="1">
    <source>
        <dbReference type="Pfam" id="PF04909"/>
    </source>
</evidence>
<organism evidence="2 3">
    <name type="scientific">Marinomonas posidonica (strain CECT 7376 / NCIMB 14433 / IVIA-Po-181)</name>
    <dbReference type="NCBI Taxonomy" id="491952"/>
    <lineage>
        <taxon>Bacteria</taxon>
        <taxon>Pseudomonadati</taxon>
        <taxon>Pseudomonadota</taxon>
        <taxon>Gammaproteobacteria</taxon>
        <taxon>Oceanospirillales</taxon>
        <taxon>Oceanospirillaceae</taxon>
        <taxon>Marinomonas</taxon>
    </lineage>
</organism>
<dbReference type="Proteomes" id="UP000009230">
    <property type="component" value="Chromosome"/>
</dbReference>
<feature type="domain" description="Amidohydrolase-related" evidence="1">
    <location>
        <begin position="19"/>
        <end position="280"/>
    </location>
</feature>
<dbReference type="RefSeq" id="WP_013797407.1">
    <property type="nucleotide sequence ID" value="NC_015559.1"/>
</dbReference>
<dbReference type="InterPro" id="IPR052358">
    <property type="entry name" value="Aro_Compnd_Degr_Hydrolases"/>
</dbReference>
<dbReference type="Pfam" id="PF04909">
    <property type="entry name" value="Amidohydro_2"/>
    <property type="match status" value="1"/>
</dbReference>
<name>F6D0Q4_MARPP</name>
<dbReference type="AlphaFoldDB" id="F6D0Q4"/>
<dbReference type="HOGENOM" id="CLU_064039_2_1_6"/>
<reference evidence="2 3" key="1">
    <citation type="journal article" date="2012" name="Stand. Genomic Sci.">
        <title>Complete genome sequence of Marinomonas posidonica type strain (IVIA-Po-181(T)).</title>
        <authorList>
            <person name="Lucas-Elio P."/>
            <person name="Goodwin L."/>
            <person name="Woyke T."/>
            <person name="Pitluck S."/>
            <person name="Nolan M."/>
            <person name="Kyrpides N.C."/>
            <person name="Detter J.C."/>
            <person name="Copeland A."/>
            <person name="Lu M."/>
            <person name="Bruce D."/>
            <person name="Detter C."/>
            <person name="Tapia R."/>
            <person name="Han S."/>
            <person name="Land M.L."/>
            <person name="Ivanova N."/>
            <person name="Mikhailova N."/>
            <person name="Johnston A.W."/>
            <person name="Sanchez-Amat A."/>
        </authorList>
    </citation>
    <scope>NUCLEOTIDE SEQUENCE [LARGE SCALE GENOMIC DNA]</scope>
    <source>
        <strain evidence="3">CECT 7376 / NCIMB 14433 / IVIA-Po-181</strain>
    </source>
</reference>
<dbReference type="Gene3D" id="3.20.20.140">
    <property type="entry name" value="Metal-dependent hydrolases"/>
    <property type="match status" value="1"/>
</dbReference>
<dbReference type="eggNOG" id="COG3618">
    <property type="taxonomic scope" value="Bacteria"/>
</dbReference>
<keyword evidence="3" id="KW-1185">Reference proteome</keyword>
<dbReference type="GO" id="GO:0016787">
    <property type="term" value="F:hydrolase activity"/>
    <property type="evidence" value="ECO:0007669"/>
    <property type="project" value="UniProtKB-KW"/>
</dbReference>
<dbReference type="PANTHER" id="PTHR35563">
    <property type="entry name" value="BARREL METAL-DEPENDENT HYDROLASE, PUTATIVE (AFU_ORTHOLOGUE AFUA_1G16240)-RELATED"/>
    <property type="match status" value="1"/>
</dbReference>
<dbReference type="SUPFAM" id="SSF51556">
    <property type="entry name" value="Metallo-dependent hydrolases"/>
    <property type="match status" value="1"/>
</dbReference>
<proteinExistence type="predicted"/>
<dbReference type="InterPro" id="IPR006680">
    <property type="entry name" value="Amidohydro-rel"/>
</dbReference>
<evidence type="ECO:0000313" key="2">
    <source>
        <dbReference type="EMBL" id="AEF55936.1"/>
    </source>
</evidence>
<protein>
    <submittedName>
        <fullName evidence="2">Amidohydrolase 2</fullName>
    </submittedName>
</protein>
<accession>F6D0Q4</accession>
<dbReference type="OrthoDB" id="9787654at2"/>
<dbReference type="STRING" id="491952.Mar181_2907"/>
<dbReference type="InterPro" id="IPR032466">
    <property type="entry name" value="Metal_Hydrolase"/>
</dbReference>
<evidence type="ECO:0000313" key="3">
    <source>
        <dbReference type="Proteomes" id="UP000009230"/>
    </source>
</evidence>
<sequence length="282" mass="31044">MTRLLSGTPPNVLLPKGSVDTHIHVYDAAHPNLPGGPKIPVDGANLADYQKVQTWLGLEKVVITQPNAYQTDNQVLLQAVQSLGDKARGIVVVTPETTEEELAQWHAMGARGARIMQLTQGAVRLKDLLNINAKVANFGWSCIVQFNGREILDHAPLLNKIQGNFSLDHHVKFLPPVATNSREFKQVLTLLDKGNCYYKIAACYESSASGGPNYEDVADMAKAAIQHAPERIIWGSNWPHVSGTPEEAPNDAALLDLVQSWIPDDKSRQAIFVDNPNRLYWS</sequence>
<dbReference type="EMBL" id="CP002771">
    <property type="protein sequence ID" value="AEF55936.1"/>
    <property type="molecule type" value="Genomic_DNA"/>
</dbReference>
<dbReference type="PANTHER" id="PTHR35563:SF2">
    <property type="entry name" value="BARREL METAL-DEPENDENT HYDROLASE, PUTATIVE (AFU_ORTHOLOGUE AFUA_1G16240)-RELATED"/>
    <property type="match status" value="1"/>
</dbReference>
<gene>
    <name evidence="2" type="ordered locus">Mar181_2907</name>
</gene>